<dbReference type="PANTHER" id="PTHR30618">
    <property type="entry name" value="NCS1 FAMILY PURINE/PYRIMIDINE TRANSPORTER"/>
    <property type="match status" value="1"/>
</dbReference>
<feature type="transmembrane region" description="Helical" evidence="6">
    <location>
        <begin position="484"/>
        <end position="502"/>
    </location>
</feature>
<evidence type="ECO:0000256" key="2">
    <source>
        <dbReference type="ARBA" id="ARBA00008974"/>
    </source>
</evidence>
<sequence>MSIRRRLLKKLEVPNQGERAADRWHNHDLMPVEPARRTWGPRQFIELWILVNMNISGYQTGSSLVADGLKWWQAIICIIFGNLLSSMFCTLNSTSGAYYHIGYPAISRIAWGMNGSYFALVNRILLSVVWFAVQAWNGGLCVLVCLRAIWPHHIDAIPNPFPSSVGMTGAEFMCYILFNLLCVPLTYVHPHKLQLFFKFCAVVVLVNQIVMLIWSLSTMKGGLAGSALTTDVAMDTATLAWTMVYGIMAQIGGIAAGILNDNDFTRFAKTPERRAIAAQAISFPVTAFCTALCGIFITAATTERYGEALWNPPDLLLAAQKAGSSGARASTFFCAFAWIITQMGINVPGNLLAGGVDVAALWPKYINLRRGAYLILLVSIAVNPWQLLSSSSIFLEVLSAYSVFLSPMTGLMVSQYYVIQRRYFKISDVYIGDSRSIYWYTWGINWRAFVAFFSGVAPCITGFIGAVSPHTVSKTAARLYDLNYVLGFCIAFLMNCLLHRVFPVPRQVAFIESMEKAGAPKHLDGLESFIRDVESLDESVEREIVTEEKKRSSESLT</sequence>
<evidence type="ECO:0000256" key="3">
    <source>
        <dbReference type="ARBA" id="ARBA00022692"/>
    </source>
</evidence>
<dbReference type="InterPro" id="IPR012681">
    <property type="entry name" value="NCS1"/>
</dbReference>
<comment type="similarity">
    <text evidence="2">Belongs to the purine-cytosine permease (2.A.39) family.</text>
</comment>
<keyword evidence="5 6" id="KW-0472">Membrane</keyword>
<feature type="transmembrane region" description="Helical" evidence="6">
    <location>
        <begin position="371"/>
        <end position="388"/>
    </location>
</feature>
<protein>
    <submittedName>
        <fullName evidence="7">NCS1 nucleoside transporter family protein</fullName>
    </submittedName>
</protein>
<feature type="transmembrane region" description="Helical" evidence="6">
    <location>
        <begin position="439"/>
        <end position="464"/>
    </location>
</feature>
<keyword evidence="3 6" id="KW-0812">Transmembrane</keyword>
<evidence type="ECO:0000256" key="1">
    <source>
        <dbReference type="ARBA" id="ARBA00004141"/>
    </source>
</evidence>
<dbReference type="GeneID" id="63827884"/>
<dbReference type="GO" id="GO:0015205">
    <property type="term" value="F:nucleobase transmembrane transporter activity"/>
    <property type="evidence" value="ECO:0007669"/>
    <property type="project" value="TreeGrafter"/>
</dbReference>
<dbReference type="InParanoid" id="A0A165CYL3"/>
<feature type="transmembrane region" description="Helical" evidence="6">
    <location>
        <begin position="280"/>
        <end position="302"/>
    </location>
</feature>
<dbReference type="CDD" id="cd11482">
    <property type="entry name" value="SLC-NCS1sbd_NRT1-like"/>
    <property type="match status" value="1"/>
</dbReference>
<feature type="transmembrane region" description="Helical" evidence="6">
    <location>
        <begin position="71"/>
        <end position="91"/>
    </location>
</feature>
<dbReference type="OrthoDB" id="2018619at2759"/>
<dbReference type="InterPro" id="IPR045225">
    <property type="entry name" value="Uracil/uridine/allantoin_perm"/>
</dbReference>
<dbReference type="GO" id="GO:0005886">
    <property type="term" value="C:plasma membrane"/>
    <property type="evidence" value="ECO:0007669"/>
    <property type="project" value="TreeGrafter"/>
</dbReference>
<dbReference type="AlphaFoldDB" id="A0A165CYL3"/>
<feature type="transmembrane region" description="Helical" evidence="6">
    <location>
        <begin position="195"/>
        <end position="217"/>
    </location>
</feature>
<evidence type="ECO:0000256" key="6">
    <source>
        <dbReference type="SAM" id="Phobius"/>
    </source>
</evidence>
<organism evidence="7 8">
    <name type="scientific">Laetiporus sulphureus 93-53</name>
    <dbReference type="NCBI Taxonomy" id="1314785"/>
    <lineage>
        <taxon>Eukaryota</taxon>
        <taxon>Fungi</taxon>
        <taxon>Dikarya</taxon>
        <taxon>Basidiomycota</taxon>
        <taxon>Agaricomycotina</taxon>
        <taxon>Agaricomycetes</taxon>
        <taxon>Polyporales</taxon>
        <taxon>Laetiporus</taxon>
    </lineage>
</organism>
<dbReference type="NCBIfam" id="TIGR00800">
    <property type="entry name" value="ncs1"/>
    <property type="match status" value="1"/>
</dbReference>
<proteinExistence type="inferred from homology"/>
<dbReference type="EMBL" id="KV427641">
    <property type="protein sequence ID" value="KZT03757.1"/>
    <property type="molecule type" value="Genomic_DNA"/>
</dbReference>
<evidence type="ECO:0000313" key="8">
    <source>
        <dbReference type="Proteomes" id="UP000076871"/>
    </source>
</evidence>
<gene>
    <name evidence="7" type="ORF">LAESUDRAFT_738105</name>
</gene>
<keyword evidence="4 6" id="KW-1133">Transmembrane helix</keyword>
<evidence type="ECO:0000256" key="5">
    <source>
        <dbReference type="ARBA" id="ARBA00023136"/>
    </source>
</evidence>
<dbReference type="Proteomes" id="UP000076871">
    <property type="component" value="Unassembled WGS sequence"/>
</dbReference>
<dbReference type="Gene3D" id="1.10.4160.10">
    <property type="entry name" value="Hydantoin permease"/>
    <property type="match status" value="1"/>
</dbReference>
<evidence type="ECO:0000256" key="4">
    <source>
        <dbReference type="ARBA" id="ARBA00022989"/>
    </source>
</evidence>
<feature type="transmembrane region" description="Helical" evidence="6">
    <location>
        <begin position="400"/>
        <end position="419"/>
    </location>
</feature>
<reference evidence="7 8" key="1">
    <citation type="journal article" date="2016" name="Mol. Biol. Evol.">
        <title>Comparative Genomics of Early-Diverging Mushroom-Forming Fungi Provides Insights into the Origins of Lignocellulose Decay Capabilities.</title>
        <authorList>
            <person name="Nagy L.G."/>
            <person name="Riley R."/>
            <person name="Tritt A."/>
            <person name="Adam C."/>
            <person name="Daum C."/>
            <person name="Floudas D."/>
            <person name="Sun H."/>
            <person name="Yadav J.S."/>
            <person name="Pangilinan J."/>
            <person name="Larsson K.H."/>
            <person name="Matsuura K."/>
            <person name="Barry K."/>
            <person name="Labutti K."/>
            <person name="Kuo R."/>
            <person name="Ohm R.A."/>
            <person name="Bhattacharya S.S."/>
            <person name="Shirouzu T."/>
            <person name="Yoshinaga Y."/>
            <person name="Martin F.M."/>
            <person name="Grigoriev I.V."/>
            <person name="Hibbett D.S."/>
        </authorList>
    </citation>
    <scope>NUCLEOTIDE SEQUENCE [LARGE SCALE GENOMIC DNA]</scope>
    <source>
        <strain evidence="7 8">93-53</strain>
    </source>
</reference>
<dbReference type="InterPro" id="IPR001248">
    <property type="entry name" value="Pur-cyt_permease"/>
</dbReference>
<feature type="transmembrane region" description="Helical" evidence="6">
    <location>
        <begin position="44"/>
        <end position="65"/>
    </location>
</feature>
<feature type="transmembrane region" description="Helical" evidence="6">
    <location>
        <begin position="237"/>
        <end position="259"/>
    </location>
</feature>
<feature type="transmembrane region" description="Helical" evidence="6">
    <location>
        <begin position="170"/>
        <end position="188"/>
    </location>
</feature>
<evidence type="ECO:0000313" key="7">
    <source>
        <dbReference type="EMBL" id="KZT03757.1"/>
    </source>
</evidence>
<dbReference type="RefSeq" id="XP_040761497.1">
    <property type="nucleotide sequence ID" value="XM_040910855.1"/>
</dbReference>
<keyword evidence="8" id="KW-1185">Reference proteome</keyword>
<name>A0A165CYL3_9APHY</name>
<dbReference type="PANTHER" id="PTHR30618:SF4">
    <property type="entry name" value="ALLANTOIN PERMEASE"/>
    <property type="match status" value="1"/>
</dbReference>
<comment type="subcellular location">
    <subcellularLocation>
        <location evidence="1">Membrane</location>
        <topology evidence="1">Multi-pass membrane protein</topology>
    </subcellularLocation>
</comment>
<dbReference type="Pfam" id="PF02133">
    <property type="entry name" value="Transp_cyt_pur"/>
    <property type="match status" value="1"/>
</dbReference>
<accession>A0A165CYL3</accession>
<feature type="transmembrane region" description="Helical" evidence="6">
    <location>
        <begin position="124"/>
        <end position="150"/>
    </location>
</feature>